<keyword evidence="3" id="KW-1185">Reference proteome</keyword>
<dbReference type="AlphaFoldDB" id="A0A8K0UPP3"/>
<dbReference type="Proteomes" id="UP000813824">
    <property type="component" value="Unassembled WGS sequence"/>
</dbReference>
<protein>
    <submittedName>
        <fullName evidence="2">Uncharacterized protein</fullName>
    </submittedName>
</protein>
<accession>A0A8K0UPP3</accession>
<name>A0A8K0UPP3_9AGAR</name>
<evidence type="ECO:0000256" key="1">
    <source>
        <dbReference type="SAM" id="MobiDB-lite"/>
    </source>
</evidence>
<gene>
    <name evidence="2" type="ORF">BXZ70DRAFT_1007456</name>
</gene>
<feature type="region of interest" description="Disordered" evidence="1">
    <location>
        <begin position="404"/>
        <end position="457"/>
    </location>
</feature>
<dbReference type="OrthoDB" id="2750355at2759"/>
<comment type="caution">
    <text evidence="2">The sequence shown here is derived from an EMBL/GenBank/DDBJ whole genome shotgun (WGS) entry which is preliminary data.</text>
</comment>
<organism evidence="2 3">
    <name type="scientific">Cristinia sonorae</name>
    <dbReference type="NCBI Taxonomy" id="1940300"/>
    <lineage>
        <taxon>Eukaryota</taxon>
        <taxon>Fungi</taxon>
        <taxon>Dikarya</taxon>
        <taxon>Basidiomycota</taxon>
        <taxon>Agaricomycotina</taxon>
        <taxon>Agaricomycetes</taxon>
        <taxon>Agaricomycetidae</taxon>
        <taxon>Agaricales</taxon>
        <taxon>Pleurotineae</taxon>
        <taxon>Stephanosporaceae</taxon>
        <taxon>Cristinia</taxon>
    </lineage>
</organism>
<proteinExistence type="predicted"/>
<evidence type="ECO:0000313" key="2">
    <source>
        <dbReference type="EMBL" id="KAH8101631.1"/>
    </source>
</evidence>
<sequence>MPPTRNGMLVNYDILLNVMVFLIPPWGQWYQQYDLLSLMLTCKTLYQGGMPLLLGGEIQITSSPTQVARFTDFLLANPQRIRYIQDLCMEHISFPRRTSRAVRLQVTGNLANVLSHTINLKSLHIRSVEDFLESDDRLALAISSLKTLRRIILYDAGLRARTMVMTMVAPLSYADVSYTGDVPWEGEPPGAGSHDPISMLSNFTASLNELKIHWSDSLSMSSRFPAVASLFIESTNAPDLAALMYCFPGISHLALSFPGERLEGTMEDLRQRNQLAVPASWSSLDILTCNIFPCYALGLSTKVRVWRGVRMTSPEDQLPFHVLLDDLRPAYLQIVIGGSRMENHLYDDLIPSANITHLDIQLDLHGSQILSSEVMRKLCVWVSHLHLVYLNIRVTQGEMHMFGSGNGNDDLDDDTSSSTSNDVDDTEEDTRNVAYDDNSYHSGSEGSNTSELFIPPSTSTPNPVKDFIRQFNGEDYVRHLSESAPHLRHAFIHFPGVIPSMFWEVERSEDGNTLKLTAIDQNVGWGILGEQPFL</sequence>
<dbReference type="EMBL" id="JAEVFJ010000012">
    <property type="protein sequence ID" value="KAH8101631.1"/>
    <property type="molecule type" value="Genomic_DNA"/>
</dbReference>
<feature type="compositionally biased region" description="Polar residues" evidence="1">
    <location>
        <begin position="440"/>
        <end position="457"/>
    </location>
</feature>
<evidence type="ECO:0000313" key="3">
    <source>
        <dbReference type="Proteomes" id="UP000813824"/>
    </source>
</evidence>
<reference evidence="2" key="1">
    <citation type="journal article" date="2021" name="New Phytol.">
        <title>Evolutionary innovations through gain and loss of genes in the ectomycorrhizal Boletales.</title>
        <authorList>
            <person name="Wu G."/>
            <person name="Miyauchi S."/>
            <person name="Morin E."/>
            <person name="Kuo A."/>
            <person name="Drula E."/>
            <person name="Varga T."/>
            <person name="Kohler A."/>
            <person name="Feng B."/>
            <person name="Cao Y."/>
            <person name="Lipzen A."/>
            <person name="Daum C."/>
            <person name="Hundley H."/>
            <person name="Pangilinan J."/>
            <person name="Johnson J."/>
            <person name="Barry K."/>
            <person name="LaButti K."/>
            <person name="Ng V."/>
            <person name="Ahrendt S."/>
            <person name="Min B."/>
            <person name="Choi I.G."/>
            <person name="Park H."/>
            <person name="Plett J.M."/>
            <person name="Magnuson J."/>
            <person name="Spatafora J.W."/>
            <person name="Nagy L.G."/>
            <person name="Henrissat B."/>
            <person name="Grigoriev I.V."/>
            <person name="Yang Z.L."/>
            <person name="Xu J."/>
            <person name="Martin F.M."/>
        </authorList>
    </citation>
    <scope>NUCLEOTIDE SEQUENCE</scope>
    <source>
        <strain evidence="2">KKN 215</strain>
    </source>
</reference>